<dbReference type="AlphaFoldDB" id="A0AAV4P480"/>
<gene>
    <name evidence="1" type="ORF">CEXT_380331</name>
</gene>
<accession>A0AAV4P480</accession>
<dbReference type="EMBL" id="BPLR01004064">
    <property type="protein sequence ID" value="GIX91839.1"/>
    <property type="molecule type" value="Genomic_DNA"/>
</dbReference>
<keyword evidence="2" id="KW-1185">Reference proteome</keyword>
<sequence>MSTEAILEEIVTDLLNAEIPDLKEREYICKACKANKPPRNFAYNKFGGESSASLTSTDSSDTIVLFEDENERKEQQSIEDSLVCEFFCGPTLGRQEEEEEREKKKD</sequence>
<comment type="caution">
    <text evidence="1">The sequence shown here is derived from an EMBL/GenBank/DDBJ whole genome shotgun (WGS) entry which is preliminary data.</text>
</comment>
<dbReference type="Proteomes" id="UP001054945">
    <property type="component" value="Unassembled WGS sequence"/>
</dbReference>
<protein>
    <submittedName>
        <fullName evidence="1">Uncharacterized protein</fullName>
    </submittedName>
</protein>
<proteinExistence type="predicted"/>
<name>A0AAV4P480_CAEEX</name>
<evidence type="ECO:0000313" key="2">
    <source>
        <dbReference type="Proteomes" id="UP001054945"/>
    </source>
</evidence>
<evidence type="ECO:0000313" key="1">
    <source>
        <dbReference type="EMBL" id="GIX91839.1"/>
    </source>
</evidence>
<organism evidence="1 2">
    <name type="scientific">Caerostris extrusa</name>
    <name type="common">Bark spider</name>
    <name type="synonym">Caerostris bankana</name>
    <dbReference type="NCBI Taxonomy" id="172846"/>
    <lineage>
        <taxon>Eukaryota</taxon>
        <taxon>Metazoa</taxon>
        <taxon>Ecdysozoa</taxon>
        <taxon>Arthropoda</taxon>
        <taxon>Chelicerata</taxon>
        <taxon>Arachnida</taxon>
        <taxon>Araneae</taxon>
        <taxon>Araneomorphae</taxon>
        <taxon>Entelegynae</taxon>
        <taxon>Araneoidea</taxon>
        <taxon>Araneidae</taxon>
        <taxon>Caerostris</taxon>
    </lineage>
</organism>
<reference evidence="1 2" key="1">
    <citation type="submission" date="2021-06" db="EMBL/GenBank/DDBJ databases">
        <title>Caerostris extrusa draft genome.</title>
        <authorList>
            <person name="Kono N."/>
            <person name="Arakawa K."/>
        </authorList>
    </citation>
    <scope>NUCLEOTIDE SEQUENCE [LARGE SCALE GENOMIC DNA]</scope>
</reference>